<proteinExistence type="predicted"/>
<organism evidence="1 2">
    <name type="scientific">Sphingomonas alpina</name>
    <dbReference type="NCBI Taxonomy" id="653931"/>
    <lineage>
        <taxon>Bacteria</taxon>
        <taxon>Pseudomonadati</taxon>
        <taxon>Pseudomonadota</taxon>
        <taxon>Alphaproteobacteria</taxon>
        <taxon>Sphingomonadales</taxon>
        <taxon>Sphingomonadaceae</taxon>
        <taxon>Sphingomonas</taxon>
    </lineage>
</organism>
<dbReference type="AlphaFoldDB" id="A0A7H0LG17"/>
<evidence type="ECO:0000313" key="2">
    <source>
        <dbReference type="Proteomes" id="UP000516148"/>
    </source>
</evidence>
<dbReference type="KEGG" id="spap:H3Z74_17995"/>
<name>A0A7H0LG17_9SPHN</name>
<dbReference type="EMBL" id="CP061038">
    <property type="protein sequence ID" value="QNQ08620.1"/>
    <property type="molecule type" value="Genomic_DNA"/>
</dbReference>
<dbReference type="RefSeq" id="WP_187760948.1">
    <property type="nucleotide sequence ID" value="NZ_CP061038.1"/>
</dbReference>
<gene>
    <name evidence="1" type="ORF">H3Z74_17995</name>
</gene>
<keyword evidence="2" id="KW-1185">Reference proteome</keyword>
<evidence type="ECO:0000313" key="1">
    <source>
        <dbReference type="EMBL" id="QNQ08620.1"/>
    </source>
</evidence>
<dbReference type="Proteomes" id="UP000516148">
    <property type="component" value="Chromosome"/>
</dbReference>
<sequence length="141" mass="15011">MIKSALALAAFAVLVLFGLFWWSGDRPQPSEDEIVVVPTAATPEALLSAPSSPGAEGDAAALALVEKQILEVIGEPGTSLRDVRIVDQERQIACGQRTSQGSAALRRFVWLSQVRQVVTDDGGQDFAILVHVCNPPPPPQN</sequence>
<protein>
    <submittedName>
        <fullName evidence="1">Uncharacterized protein</fullName>
    </submittedName>
</protein>
<accession>A0A7H0LG17</accession>
<reference evidence="1 2" key="1">
    <citation type="submission" date="2020-09" db="EMBL/GenBank/DDBJ databases">
        <title>Sphingomonas sp., a new species isolated from pork steak.</title>
        <authorList>
            <person name="Heidler von Heilborn D."/>
        </authorList>
    </citation>
    <scope>NUCLEOTIDE SEQUENCE [LARGE SCALE GENOMIC DNA]</scope>
    <source>
        <strain evidence="2">S8-3T</strain>
    </source>
</reference>